<organism evidence="12 13">
    <name type="scientific">Vibrio vulnificus (strain YJ016)</name>
    <dbReference type="NCBI Taxonomy" id="196600"/>
    <lineage>
        <taxon>Bacteria</taxon>
        <taxon>Pseudomonadati</taxon>
        <taxon>Pseudomonadota</taxon>
        <taxon>Gammaproteobacteria</taxon>
        <taxon>Vibrionales</taxon>
        <taxon>Vibrionaceae</taxon>
        <taxon>Vibrio</taxon>
    </lineage>
</organism>
<dbReference type="Proteomes" id="UP000002675">
    <property type="component" value="Chromosome I"/>
</dbReference>
<dbReference type="Pfam" id="PF02378">
    <property type="entry name" value="PTS_EIIC"/>
    <property type="match status" value="1"/>
</dbReference>
<dbReference type="HOGENOM" id="CLU_029688_1_0_6"/>
<evidence type="ECO:0000256" key="5">
    <source>
        <dbReference type="ARBA" id="ARBA00022692"/>
    </source>
</evidence>
<dbReference type="InterPro" id="IPR004796">
    <property type="entry name" value="PTS_IIC_cello"/>
</dbReference>
<evidence type="ECO:0000256" key="4">
    <source>
        <dbReference type="ARBA" id="ARBA00022597"/>
    </source>
</evidence>
<feature type="transmembrane region" description="Helical" evidence="10">
    <location>
        <begin position="258"/>
        <end position="277"/>
    </location>
</feature>
<keyword evidence="7 8" id="KW-0472">Membrane</keyword>
<evidence type="ECO:0000313" key="13">
    <source>
        <dbReference type="Proteomes" id="UP000002675"/>
    </source>
</evidence>
<feature type="region of interest" description="Disordered" evidence="9">
    <location>
        <begin position="434"/>
        <end position="453"/>
    </location>
</feature>
<feature type="transmembrane region" description="Helical" evidence="10">
    <location>
        <begin position="231"/>
        <end position="251"/>
    </location>
</feature>
<feature type="transmembrane region" description="Helical" evidence="10">
    <location>
        <begin position="150"/>
        <end position="170"/>
    </location>
</feature>
<feature type="transmembrane region" description="Helical" evidence="10">
    <location>
        <begin position="352"/>
        <end position="379"/>
    </location>
</feature>
<feature type="transmembrane region" description="Helical" evidence="10">
    <location>
        <begin position="120"/>
        <end position="138"/>
    </location>
</feature>
<keyword evidence="5 10" id="KW-0812">Transmembrane</keyword>
<feature type="domain" description="PTS EIIC type-3" evidence="11">
    <location>
        <begin position="21"/>
        <end position="422"/>
    </location>
</feature>
<keyword evidence="6 10" id="KW-1133">Transmembrane helix</keyword>
<dbReference type="InterPro" id="IPR003352">
    <property type="entry name" value="PTS_EIIC"/>
</dbReference>
<comment type="function">
    <text evidence="8">The phosphoenolpyruvate-dependent sugar phosphotransferase system (PTS), a major carbohydrate active -transport system, catalyzes the phosphorylation of incoming sugar substrates concomitant with their translocation across the cell membrane.</text>
</comment>
<dbReference type="InterPro" id="IPR004501">
    <property type="entry name" value="PTS_EIIC_3"/>
</dbReference>
<feature type="transmembrane region" description="Helical" evidence="10">
    <location>
        <begin position="191"/>
        <end position="211"/>
    </location>
</feature>
<evidence type="ECO:0000256" key="8">
    <source>
        <dbReference type="PIRNR" id="PIRNR006351"/>
    </source>
</evidence>
<protein>
    <recommendedName>
        <fullName evidence="8">Permease IIC component</fullName>
    </recommendedName>
</protein>
<name>Q7MHH1_VIBVY</name>
<dbReference type="NCBIfam" id="TIGR00410">
    <property type="entry name" value="lacE"/>
    <property type="match status" value="1"/>
</dbReference>
<evidence type="ECO:0000256" key="10">
    <source>
        <dbReference type="SAM" id="Phobius"/>
    </source>
</evidence>
<sequence length="453" mass="49432">MLCLKIRKDSMKLYDAIIGVVEKYIAPIAAKVGNQPHVRAMRDGFIVAMPFIIVGSFILIFAFPPFSEDTTNTFGRVWLDFATKHFDTIMMPFNMSMGIMTIFVSLGVAYSLAKAYKMDGITSAVLSLMCFLLVAAPAKDGALSMAHMGGTGIFTAVMCAFFAVELYRFMKKHNITIRMPEQVPPAIARSFEVLLPVLAIFITLYPLSLFVQAQYDMLIPDAVMAMFKPLISASNTLPAIIGALLVCQLLWFAGIHGAAIVVGLLSPIFLTNISANIDAFVAGQPVPNVFTQPFWDFYIFIGGSGATLALVMLMSFSRSAHLKSIGRMSAVPGLFQINEPVIFGSPVVMNPILFLPFVFAPVINATIAYFAVQFGFVGMGVATTPWTTPAIIGASWGSGWTFTPILLVVGLLILDLFIYLPFFKMFEKQILEQEQPNTESQEQPQASGQGVTA</sequence>
<feature type="transmembrane region" description="Helical" evidence="10">
    <location>
        <begin position="93"/>
        <end position="113"/>
    </location>
</feature>
<evidence type="ECO:0000256" key="3">
    <source>
        <dbReference type="ARBA" id="ARBA00022475"/>
    </source>
</evidence>
<dbReference type="GO" id="GO:0005886">
    <property type="term" value="C:plasma membrane"/>
    <property type="evidence" value="ECO:0007669"/>
    <property type="project" value="UniProtKB-SubCell"/>
</dbReference>
<reference evidence="12 13" key="1">
    <citation type="journal article" date="2003" name="Genome Res.">
        <title>Comparative genome analysis of Vibrio vulnificus, a marine pathogen.</title>
        <authorList>
            <person name="Chen C.Y."/>
            <person name="Wu K.M."/>
            <person name="Chang Y.C."/>
            <person name="Chang C.H."/>
            <person name="Tsai H.C."/>
            <person name="Liao T.L."/>
            <person name="Liu Y.M."/>
            <person name="Chen H.J."/>
            <person name="Shen A.B."/>
            <person name="Li J.C."/>
            <person name="Su T.L."/>
            <person name="Shao C.P."/>
            <person name="Lee C.T."/>
            <person name="Hor L.I."/>
            <person name="Tsai S.F."/>
        </authorList>
    </citation>
    <scope>NUCLEOTIDE SEQUENCE [LARGE SCALE GENOMIC DNA]</scope>
    <source>
        <strain evidence="12 13">YJ016</strain>
    </source>
</reference>
<evidence type="ECO:0000256" key="6">
    <source>
        <dbReference type="ARBA" id="ARBA00022989"/>
    </source>
</evidence>
<evidence type="ECO:0000313" key="12">
    <source>
        <dbReference type="EMBL" id="BAC95664.1"/>
    </source>
</evidence>
<gene>
    <name evidence="12" type="ordered locus">VV2900</name>
</gene>
<proteinExistence type="predicted"/>
<keyword evidence="4 8" id="KW-0762">Sugar transport</keyword>
<keyword evidence="3 8" id="KW-1003">Cell membrane</keyword>
<evidence type="ECO:0000256" key="2">
    <source>
        <dbReference type="ARBA" id="ARBA00022448"/>
    </source>
</evidence>
<dbReference type="PANTHER" id="PTHR33989">
    <property type="match status" value="1"/>
</dbReference>
<dbReference type="InterPro" id="IPR051088">
    <property type="entry name" value="PTS_Sugar-EIIC/EIIB"/>
</dbReference>
<feature type="transmembrane region" description="Helical" evidence="10">
    <location>
        <begin position="44"/>
        <end position="63"/>
    </location>
</feature>
<feature type="transmembrane region" description="Helical" evidence="10">
    <location>
        <begin position="297"/>
        <end position="317"/>
    </location>
</feature>
<dbReference type="PROSITE" id="PS51105">
    <property type="entry name" value="PTS_EIIC_TYPE_3"/>
    <property type="match status" value="1"/>
</dbReference>
<dbReference type="STRING" id="672.VV93_v1c26060"/>
<evidence type="ECO:0000256" key="9">
    <source>
        <dbReference type="SAM" id="MobiDB-lite"/>
    </source>
</evidence>
<dbReference type="GO" id="GO:0008982">
    <property type="term" value="F:protein-N(PI)-phosphohistidine-sugar phosphotransferase activity"/>
    <property type="evidence" value="ECO:0007669"/>
    <property type="project" value="UniProtKB-UniRule"/>
</dbReference>
<dbReference type="eggNOG" id="COG1455">
    <property type="taxonomic scope" value="Bacteria"/>
</dbReference>
<dbReference type="PIRSF" id="PIRSF006351">
    <property type="entry name" value="PTS_EIIC-Cellobiose"/>
    <property type="match status" value="1"/>
</dbReference>
<dbReference type="GO" id="GO:0009401">
    <property type="term" value="P:phosphoenolpyruvate-dependent sugar phosphotransferase system"/>
    <property type="evidence" value="ECO:0007669"/>
    <property type="project" value="InterPro"/>
</dbReference>
<dbReference type="EMBL" id="BA000037">
    <property type="protein sequence ID" value="BAC95664.1"/>
    <property type="molecule type" value="Genomic_DNA"/>
</dbReference>
<evidence type="ECO:0000256" key="7">
    <source>
        <dbReference type="ARBA" id="ARBA00023136"/>
    </source>
</evidence>
<dbReference type="KEGG" id="vvy:VV2900"/>
<keyword evidence="12" id="KW-0808">Transferase</keyword>
<evidence type="ECO:0000256" key="1">
    <source>
        <dbReference type="ARBA" id="ARBA00004651"/>
    </source>
</evidence>
<dbReference type="AlphaFoldDB" id="Q7MHH1"/>
<keyword evidence="2 8" id="KW-0813">Transport</keyword>
<comment type="subcellular location">
    <subcellularLocation>
        <location evidence="1">Cell membrane</location>
        <topology evidence="1">Multi-pass membrane protein</topology>
    </subcellularLocation>
</comment>
<evidence type="ECO:0000259" key="11">
    <source>
        <dbReference type="PROSITE" id="PS51105"/>
    </source>
</evidence>
<feature type="transmembrane region" description="Helical" evidence="10">
    <location>
        <begin position="399"/>
        <end position="420"/>
    </location>
</feature>
<dbReference type="PANTHER" id="PTHR33989:SF4">
    <property type="entry name" value="PTS SYSTEM N,N'-DIACETYLCHITOBIOSE-SPECIFIC EIIC COMPONENT"/>
    <property type="match status" value="1"/>
</dbReference>
<accession>Q7MHH1</accession>